<dbReference type="AlphaFoldDB" id="A0A0E0JIB6"/>
<dbReference type="HOGENOM" id="CLU_2945741_0_0_1"/>
<sequence>MCFVSRPRVKSLECVTHLVVTFVWFGPPLHSSTVHSIGLVRRQCNDDAVVRLLLMMREIR</sequence>
<organism evidence="1">
    <name type="scientific">Oryza punctata</name>
    <name type="common">Red rice</name>
    <dbReference type="NCBI Taxonomy" id="4537"/>
    <lineage>
        <taxon>Eukaryota</taxon>
        <taxon>Viridiplantae</taxon>
        <taxon>Streptophyta</taxon>
        <taxon>Embryophyta</taxon>
        <taxon>Tracheophyta</taxon>
        <taxon>Spermatophyta</taxon>
        <taxon>Magnoliopsida</taxon>
        <taxon>Liliopsida</taxon>
        <taxon>Poales</taxon>
        <taxon>Poaceae</taxon>
        <taxon>BOP clade</taxon>
        <taxon>Oryzoideae</taxon>
        <taxon>Oryzeae</taxon>
        <taxon>Oryzinae</taxon>
        <taxon>Oryza</taxon>
    </lineage>
</organism>
<name>A0A0E0JIB6_ORYPU</name>
<protein>
    <submittedName>
        <fullName evidence="1">Uncharacterized protein</fullName>
    </submittedName>
</protein>
<evidence type="ECO:0000313" key="1">
    <source>
        <dbReference type="EnsemblPlants" id="OPUNC01G14780.1"/>
    </source>
</evidence>
<reference evidence="1" key="2">
    <citation type="submission" date="2018-05" db="EMBL/GenBank/DDBJ databases">
        <title>OpunRS2 (Oryza punctata Reference Sequence Version 2).</title>
        <authorList>
            <person name="Zhang J."/>
            <person name="Kudrna D."/>
            <person name="Lee S."/>
            <person name="Talag J."/>
            <person name="Welchert J."/>
            <person name="Wing R.A."/>
        </authorList>
    </citation>
    <scope>NUCLEOTIDE SEQUENCE [LARGE SCALE GENOMIC DNA]</scope>
</reference>
<dbReference type="EnsemblPlants" id="OPUNC01G14780.1">
    <property type="protein sequence ID" value="OPUNC01G14780.1"/>
    <property type="gene ID" value="OPUNC01G14780"/>
</dbReference>
<dbReference type="Proteomes" id="UP000026962">
    <property type="component" value="Chromosome 1"/>
</dbReference>
<dbReference type="Gramene" id="OPUNC01G14780.1">
    <property type="protein sequence ID" value="OPUNC01G14780.1"/>
    <property type="gene ID" value="OPUNC01G14780"/>
</dbReference>
<accession>A0A0E0JIB6</accession>
<keyword evidence="2" id="KW-1185">Reference proteome</keyword>
<reference evidence="1" key="1">
    <citation type="submission" date="2015-04" db="UniProtKB">
        <authorList>
            <consortium name="EnsemblPlants"/>
        </authorList>
    </citation>
    <scope>IDENTIFICATION</scope>
</reference>
<evidence type="ECO:0000313" key="2">
    <source>
        <dbReference type="Proteomes" id="UP000026962"/>
    </source>
</evidence>
<proteinExistence type="predicted"/>